<dbReference type="InterPro" id="IPR030456">
    <property type="entry name" value="TF_fork_head_CS_2"/>
</dbReference>
<dbReference type="KEGG" id="gsh:117365807"/>
<sequence length="415" mass="45733">MLGSVKMESHEIPDWTSYYTEPTEIYPSVSTMTSGLGSMNSYMTLNSVSSPGSMNISYASNGLNGTSLSGLAGTTNPMGLSSVTSPVTPALTSLGTQAVSISSLSPYQNMTQAIAPLGYSPSSINRPKEITKPYRRTLTHAKPPYSYISLITMAIQQAPSKMLTLNEIYQWIMDLFPYYRENQQRWQNSIRHSLSFNDCFVKVARSPDKPGKGSYWALHPNSGNMFENGCYLRRQKRFKLEDKAKKLPLKTSPSQETVTKQLVVNLESQSPNPGSEGAESGHSDTSHGSEEQRSLVQMDCSGGQVSPPISESSPISIVQSMNSHFFSTSITNLDLPNDLKIDPQYSFNHPFSITSLMSSEQNHKMDLKSYEQAMAYSSFGSSAVDSKHTYEPTTSLSETGSYYQTLYSRSLLNAS</sequence>
<dbReference type="InterPro" id="IPR018533">
    <property type="entry name" value="Forkhead_box_C"/>
</dbReference>
<dbReference type="GO" id="GO:0019904">
    <property type="term" value="F:protein domain specific binding"/>
    <property type="evidence" value="ECO:0007669"/>
    <property type="project" value="InterPro"/>
</dbReference>
<keyword evidence="3 6" id="KW-0238">DNA-binding</keyword>
<feature type="DNA-binding region" description="Fork-head" evidence="6">
    <location>
        <begin position="142"/>
        <end position="236"/>
    </location>
</feature>
<feature type="compositionally biased region" description="Basic and acidic residues" evidence="7">
    <location>
        <begin position="279"/>
        <end position="293"/>
    </location>
</feature>
<dbReference type="PROSITE" id="PS00657">
    <property type="entry name" value="FORK_HEAD_1"/>
    <property type="match status" value="1"/>
</dbReference>
<dbReference type="Pfam" id="PF08430">
    <property type="entry name" value="Forkhead_N"/>
    <property type="match status" value="1"/>
</dbReference>
<accession>A0A6P8S340</accession>
<dbReference type="InterPro" id="IPR047366">
    <property type="entry name" value="FH_FOXA3"/>
</dbReference>
<evidence type="ECO:0000256" key="3">
    <source>
        <dbReference type="ARBA" id="ARBA00023125"/>
    </source>
</evidence>
<dbReference type="GeneID" id="117365807"/>
<dbReference type="GO" id="GO:0005634">
    <property type="term" value="C:nucleus"/>
    <property type="evidence" value="ECO:0007669"/>
    <property type="project" value="UniProtKB-SubCell"/>
</dbReference>
<dbReference type="Gene3D" id="1.10.10.10">
    <property type="entry name" value="Winged helix-like DNA-binding domain superfamily/Winged helix DNA-binding domain"/>
    <property type="match status" value="1"/>
</dbReference>
<organism evidence="9 10">
    <name type="scientific">Geotrypetes seraphini</name>
    <name type="common">Gaboon caecilian</name>
    <name type="synonym">Caecilia seraphini</name>
    <dbReference type="NCBI Taxonomy" id="260995"/>
    <lineage>
        <taxon>Eukaryota</taxon>
        <taxon>Metazoa</taxon>
        <taxon>Chordata</taxon>
        <taxon>Craniata</taxon>
        <taxon>Vertebrata</taxon>
        <taxon>Euteleostomi</taxon>
        <taxon>Amphibia</taxon>
        <taxon>Gymnophiona</taxon>
        <taxon>Geotrypetes</taxon>
    </lineage>
</organism>
<dbReference type="CDD" id="cd20040">
    <property type="entry name" value="FH_FOXA3"/>
    <property type="match status" value="1"/>
</dbReference>
<dbReference type="FunFam" id="1.10.10.10:FF:000042">
    <property type="entry name" value="hepatocyte nuclear factor 3-beta"/>
    <property type="match status" value="1"/>
</dbReference>
<evidence type="ECO:0000256" key="1">
    <source>
        <dbReference type="ARBA" id="ARBA00004123"/>
    </source>
</evidence>
<keyword evidence="2" id="KW-0805">Transcription regulation</keyword>
<proteinExistence type="predicted"/>
<feature type="domain" description="Fork-head" evidence="8">
    <location>
        <begin position="142"/>
        <end position="236"/>
    </location>
</feature>
<keyword evidence="5 6" id="KW-0539">Nucleus</keyword>
<comment type="subcellular location">
    <subcellularLocation>
        <location evidence="1 6">Nucleus</location>
    </subcellularLocation>
</comment>
<dbReference type="PRINTS" id="PR00053">
    <property type="entry name" value="FORKHEAD"/>
</dbReference>
<evidence type="ECO:0000256" key="7">
    <source>
        <dbReference type="SAM" id="MobiDB-lite"/>
    </source>
</evidence>
<dbReference type="InterPro" id="IPR036390">
    <property type="entry name" value="WH_DNA-bd_sf"/>
</dbReference>
<dbReference type="InterPro" id="IPR018122">
    <property type="entry name" value="TF_fork_head_CS_1"/>
</dbReference>
<dbReference type="InterPro" id="IPR050211">
    <property type="entry name" value="FOX_domain-containing"/>
</dbReference>
<protein>
    <submittedName>
        <fullName evidence="10">Hepatocyte nuclear factor 3-gamma</fullName>
    </submittedName>
</protein>
<dbReference type="PROSITE" id="PS50039">
    <property type="entry name" value="FORK_HEAD_3"/>
    <property type="match status" value="1"/>
</dbReference>
<name>A0A6P8S340_GEOSA</name>
<dbReference type="GO" id="GO:0030154">
    <property type="term" value="P:cell differentiation"/>
    <property type="evidence" value="ECO:0007669"/>
    <property type="project" value="TreeGrafter"/>
</dbReference>
<dbReference type="InParanoid" id="A0A6P8S340"/>
<dbReference type="Pfam" id="PF00250">
    <property type="entry name" value="Forkhead"/>
    <property type="match status" value="1"/>
</dbReference>
<dbReference type="AlphaFoldDB" id="A0A6P8S340"/>
<dbReference type="InterPro" id="IPR036388">
    <property type="entry name" value="WH-like_DNA-bd_sf"/>
</dbReference>
<dbReference type="GO" id="GO:0000981">
    <property type="term" value="F:DNA-binding transcription factor activity, RNA polymerase II-specific"/>
    <property type="evidence" value="ECO:0007669"/>
    <property type="project" value="TreeGrafter"/>
</dbReference>
<dbReference type="SUPFAM" id="SSF46785">
    <property type="entry name" value="Winged helix' DNA-binding domain"/>
    <property type="match status" value="1"/>
</dbReference>
<dbReference type="PANTHER" id="PTHR11829">
    <property type="entry name" value="FORKHEAD BOX PROTEIN"/>
    <property type="match status" value="1"/>
</dbReference>
<dbReference type="InterPro" id="IPR013638">
    <property type="entry name" value="Fork-head_N"/>
</dbReference>
<dbReference type="Proteomes" id="UP000515159">
    <property type="component" value="Chromosome 8"/>
</dbReference>
<evidence type="ECO:0000256" key="6">
    <source>
        <dbReference type="PROSITE-ProRule" id="PRU00089"/>
    </source>
</evidence>
<dbReference type="SMART" id="SM00339">
    <property type="entry name" value="FH"/>
    <property type="match status" value="1"/>
</dbReference>
<dbReference type="InterPro" id="IPR001766">
    <property type="entry name" value="Fork_head_dom"/>
</dbReference>
<keyword evidence="9" id="KW-1185">Reference proteome</keyword>
<evidence type="ECO:0000313" key="10">
    <source>
        <dbReference type="RefSeq" id="XP_033812545.1"/>
    </source>
</evidence>
<dbReference type="PANTHER" id="PTHR11829:SF201">
    <property type="entry name" value="HEPATOCYTE NUCLEAR FACTOR 3-GAMMA"/>
    <property type="match status" value="1"/>
</dbReference>
<evidence type="ECO:0000256" key="2">
    <source>
        <dbReference type="ARBA" id="ARBA00023015"/>
    </source>
</evidence>
<dbReference type="CTD" id="3171"/>
<dbReference type="PROSITE" id="PS00658">
    <property type="entry name" value="FORK_HEAD_2"/>
    <property type="match status" value="1"/>
</dbReference>
<dbReference type="Pfam" id="PF09354">
    <property type="entry name" value="HNF_C"/>
    <property type="match status" value="1"/>
</dbReference>
<evidence type="ECO:0000256" key="4">
    <source>
        <dbReference type="ARBA" id="ARBA00023163"/>
    </source>
</evidence>
<dbReference type="GO" id="GO:0001707">
    <property type="term" value="P:mesoderm formation"/>
    <property type="evidence" value="ECO:0007669"/>
    <property type="project" value="UniProtKB-ARBA"/>
</dbReference>
<feature type="region of interest" description="Disordered" evidence="7">
    <location>
        <begin position="267"/>
        <end position="294"/>
    </location>
</feature>
<evidence type="ECO:0000313" key="9">
    <source>
        <dbReference type="Proteomes" id="UP000515159"/>
    </source>
</evidence>
<dbReference type="GO" id="GO:0000978">
    <property type="term" value="F:RNA polymerase II cis-regulatory region sequence-specific DNA binding"/>
    <property type="evidence" value="ECO:0007669"/>
    <property type="project" value="TreeGrafter"/>
</dbReference>
<reference evidence="10" key="1">
    <citation type="submission" date="2025-08" db="UniProtKB">
        <authorList>
            <consortium name="RefSeq"/>
        </authorList>
    </citation>
    <scope>IDENTIFICATION</scope>
</reference>
<dbReference type="RefSeq" id="XP_033812545.1">
    <property type="nucleotide sequence ID" value="XM_033956654.1"/>
</dbReference>
<dbReference type="OrthoDB" id="5954824at2759"/>
<evidence type="ECO:0000256" key="5">
    <source>
        <dbReference type="ARBA" id="ARBA00023242"/>
    </source>
</evidence>
<gene>
    <name evidence="10" type="primary">FOXA3</name>
</gene>
<keyword evidence="4" id="KW-0804">Transcription</keyword>
<evidence type="ECO:0000259" key="8">
    <source>
        <dbReference type="PROSITE" id="PS50039"/>
    </source>
</evidence>